<evidence type="ECO:0000313" key="2">
    <source>
        <dbReference type="Proteomes" id="UP000066624"/>
    </source>
</evidence>
<dbReference type="InterPro" id="IPR045466">
    <property type="entry name" value="DUF6498"/>
</dbReference>
<dbReference type="RefSeq" id="WP_049726085.1">
    <property type="nucleotide sequence ID" value="NZ_CP012154.1"/>
</dbReference>
<dbReference type="Pfam" id="PF20108">
    <property type="entry name" value="DUF6498"/>
    <property type="match status" value="1"/>
</dbReference>
<evidence type="ECO:0000313" key="1">
    <source>
        <dbReference type="EMBL" id="AKS42531.1"/>
    </source>
</evidence>
<name>A0A0K0XY34_9GAMM</name>
<protein>
    <submittedName>
        <fullName evidence="1">Uncharacterized protein</fullName>
    </submittedName>
</protein>
<dbReference type="KEGG" id="wma:WM2015_2168"/>
<gene>
    <name evidence="1" type="ORF">WM2015_2168</name>
</gene>
<reference evidence="1 2" key="1">
    <citation type="submission" date="2015-07" db="EMBL/GenBank/DDBJ databases">
        <authorList>
            <person name="Noorani M."/>
        </authorList>
    </citation>
    <scope>NUCLEOTIDE SEQUENCE [LARGE SCALE GENOMIC DNA]</scope>
    <source>
        <strain evidence="1 2">KCTC 42284</strain>
    </source>
</reference>
<dbReference type="Proteomes" id="UP000066624">
    <property type="component" value="Chromosome"/>
</dbReference>
<dbReference type="OrthoDB" id="7064342at2"/>
<accession>A0A0K0XY34</accession>
<organism evidence="1 2">
    <name type="scientific">Wenzhouxiangella marina</name>
    <dbReference type="NCBI Taxonomy" id="1579979"/>
    <lineage>
        <taxon>Bacteria</taxon>
        <taxon>Pseudomonadati</taxon>
        <taxon>Pseudomonadota</taxon>
        <taxon>Gammaproteobacteria</taxon>
        <taxon>Chromatiales</taxon>
        <taxon>Wenzhouxiangellaceae</taxon>
        <taxon>Wenzhouxiangella</taxon>
    </lineage>
</organism>
<proteinExistence type="predicted"/>
<sequence length="255" mass="27969">MDQETSPSSPAVHARTGWRSAIPDLIGCGLALALAWTLGWRTADLIWSLWLASLVVGYSLILWKLFGSSLMVLFRHGGELRRSLSDSPRGWIGLGLILFGQLFLLAFFTVHFGGFHWGHSVFVSSFFPISPETGAAFGLSMADFLEVLRRYAWFLPLAFLAERHLFSLPTTHSKHERTSGINAGPADSVAGSKSTKSLDMGAAYKGVLRIHLLIFFLFGAHAAGLPDFVSYSVVYLSFFFPWQKVFGAPKQPGGA</sequence>
<dbReference type="STRING" id="1579979.WM2015_2168"/>
<dbReference type="EMBL" id="CP012154">
    <property type="protein sequence ID" value="AKS42531.1"/>
    <property type="molecule type" value="Genomic_DNA"/>
</dbReference>
<keyword evidence="2" id="KW-1185">Reference proteome</keyword>
<dbReference type="AlphaFoldDB" id="A0A0K0XY34"/>